<keyword evidence="7" id="KW-1185">Reference proteome</keyword>
<reference evidence="6 7" key="1">
    <citation type="journal article" date="2021" name="Hortic Res">
        <title>Chromosome-scale assembly of the Dendrobium chrysotoxum genome enhances the understanding of orchid evolution.</title>
        <authorList>
            <person name="Zhang Y."/>
            <person name="Zhang G.Q."/>
            <person name="Zhang D."/>
            <person name="Liu X.D."/>
            <person name="Xu X.Y."/>
            <person name="Sun W.H."/>
            <person name="Yu X."/>
            <person name="Zhu X."/>
            <person name="Wang Z.W."/>
            <person name="Zhao X."/>
            <person name="Zhong W.Y."/>
            <person name="Chen H."/>
            <person name="Yin W.L."/>
            <person name="Huang T."/>
            <person name="Niu S.C."/>
            <person name="Liu Z.J."/>
        </authorList>
    </citation>
    <scope>NUCLEOTIDE SEQUENCE [LARGE SCALE GENOMIC DNA]</scope>
    <source>
        <strain evidence="6">Lindl</strain>
    </source>
</reference>
<evidence type="ECO:0000259" key="5">
    <source>
        <dbReference type="PROSITE" id="PS50222"/>
    </source>
</evidence>
<evidence type="ECO:0000313" key="6">
    <source>
        <dbReference type="EMBL" id="KAH0455104.1"/>
    </source>
</evidence>
<feature type="domain" description="EF-hand" evidence="5">
    <location>
        <begin position="426"/>
        <end position="448"/>
    </location>
</feature>
<keyword evidence="4" id="KW-0812">Transmembrane</keyword>
<accession>A0AAV7GHJ5</accession>
<evidence type="ECO:0000256" key="4">
    <source>
        <dbReference type="SAM" id="Phobius"/>
    </source>
</evidence>
<evidence type="ECO:0000256" key="2">
    <source>
        <dbReference type="ARBA" id="ARBA00022737"/>
    </source>
</evidence>
<dbReference type="InterPro" id="IPR018247">
    <property type="entry name" value="EF_Hand_1_Ca_BS"/>
</dbReference>
<dbReference type="InterPro" id="IPR039647">
    <property type="entry name" value="EF_hand_pair_protein_CML-like"/>
</dbReference>
<keyword evidence="2" id="KW-0677">Repeat</keyword>
<organism evidence="6 7">
    <name type="scientific">Dendrobium chrysotoxum</name>
    <name type="common">Orchid</name>
    <dbReference type="NCBI Taxonomy" id="161865"/>
    <lineage>
        <taxon>Eukaryota</taxon>
        <taxon>Viridiplantae</taxon>
        <taxon>Streptophyta</taxon>
        <taxon>Embryophyta</taxon>
        <taxon>Tracheophyta</taxon>
        <taxon>Spermatophyta</taxon>
        <taxon>Magnoliopsida</taxon>
        <taxon>Liliopsida</taxon>
        <taxon>Asparagales</taxon>
        <taxon>Orchidaceae</taxon>
        <taxon>Epidendroideae</taxon>
        <taxon>Malaxideae</taxon>
        <taxon>Dendrobiinae</taxon>
        <taxon>Dendrobium</taxon>
    </lineage>
</organism>
<dbReference type="Pfam" id="PF13202">
    <property type="entry name" value="EF-hand_5"/>
    <property type="match status" value="2"/>
</dbReference>
<feature type="transmembrane region" description="Helical" evidence="4">
    <location>
        <begin position="102"/>
        <end position="123"/>
    </location>
</feature>
<dbReference type="Gene3D" id="1.10.238.10">
    <property type="entry name" value="EF-hand"/>
    <property type="match status" value="1"/>
</dbReference>
<keyword evidence="4" id="KW-0472">Membrane</keyword>
<evidence type="ECO:0000256" key="3">
    <source>
        <dbReference type="ARBA" id="ARBA00022837"/>
    </source>
</evidence>
<dbReference type="Proteomes" id="UP000775213">
    <property type="component" value="Unassembled WGS sequence"/>
</dbReference>
<dbReference type="CDD" id="cd00051">
    <property type="entry name" value="EFh"/>
    <property type="match status" value="1"/>
</dbReference>
<evidence type="ECO:0000313" key="7">
    <source>
        <dbReference type="Proteomes" id="UP000775213"/>
    </source>
</evidence>
<sequence>MSFVGYIDVGNIMAFTSNHTIDANLPISGLDVPNYTPIIDLAISSMHDVACANLEHFADSIDHYDWKWCDGDLYQGCHKIPLEDFDFNVLKIDKSNFSKDDAVWRLLGCLCSSIFFMGCWLVVLSRLWFSLFFGSTVWWELMLDGVLLLMMEGLALVGKGFGYDFILVYEWGGFMSWIWLGFLVPVLTAWGFSLFFGSTVWWELMLDGVLLLMMEGLALEGKGSGYDFILVYEWGGFMSGNWLGFLVSVLTAWGFEDDGYLTAMLLVDKGCSIMLFYDKLFSNIWPCCSLSGHLYEWLYLRNYGGLRYYGCFQWCWSGILELFIYANDNTLWIFQCVAFIVSFQEDFNLNFISGHHSTTGNQIEARYPYRPRMSLRYYVLLSSRRTLGHKKNKLRTSIKVASEISFSNNGEEFSLLFSRIDVDGDDSDGDGFLDMEEFMAVAGIIDDACHEVETKKEEQYLKEAFSHYKMDDHQGFINAKSLKRMLSRLGASRPIEDYQSMICRFDLNRDGLLSFDELWS</sequence>
<dbReference type="InterPro" id="IPR002048">
    <property type="entry name" value="EF_hand_dom"/>
</dbReference>
<dbReference type="PROSITE" id="PS50222">
    <property type="entry name" value="EF_HAND_2"/>
    <property type="match status" value="2"/>
</dbReference>
<feature type="domain" description="EF-hand" evidence="5">
    <location>
        <begin position="493"/>
        <end position="520"/>
    </location>
</feature>
<dbReference type="PROSITE" id="PS00018">
    <property type="entry name" value="EF_HAND_1"/>
    <property type="match status" value="2"/>
</dbReference>
<dbReference type="InterPro" id="IPR011992">
    <property type="entry name" value="EF-hand-dom_pair"/>
</dbReference>
<dbReference type="SUPFAM" id="SSF47473">
    <property type="entry name" value="EF-hand"/>
    <property type="match status" value="1"/>
</dbReference>
<keyword evidence="4" id="KW-1133">Transmembrane helix</keyword>
<dbReference type="EMBL" id="JAGFBR010000015">
    <property type="protein sequence ID" value="KAH0455104.1"/>
    <property type="molecule type" value="Genomic_DNA"/>
</dbReference>
<gene>
    <name evidence="6" type="ORF">IEQ34_017028</name>
</gene>
<evidence type="ECO:0000256" key="1">
    <source>
        <dbReference type="ARBA" id="ARBA00022723"/>
    </source>
</evidence>
<proteinExistence type="predicted"/>
<keyword evidence="1" id="KW-0479">Metal-binding</keyword>
<protein>
    <recommendedName>
        <fullName evidence="5">EF-hand domain-containing protein</fullName>
    </recommendedName>
</protein>
<comment type="caution">
    <text evidence="6">The sequence shown here is derived from an EMBL/GenBank/DDBJ whole genome shotgun (WGS) entry which is preliminary data.</text>
</comment>
<keyword evidence="3" id="KW-0106">Calcium</keyword>
<dbReference type="GO" id="GO:0005509">
    <property type="term" value="F:calcium ion binding"/>
    <property type="evidence" value="ECO:0007669"/>
    <property type="project" value="InterPro"/>
</dbReference>
<dbReference type="PANTHER" id="PTHR10891">
    <property type="entry name" value="EF-HAND CALCIUM-BINDING DOMAIN CONTAINING PROTEIN"/>
    <property type="match status" value="1"/>
</dbReference>
<name>A0AAV7GHJ5_DENCH</name>
<dbReference type="AlphaFoldDB" id="A0AAV7GHJ5"/>